<evidence type="ECO:0000259" key="22">
    <source>
        <dbReference type="PROSITE" id="PS51168"/>
    </source>
</evidence>
<dbReference type="SUPFAM" id="SSF53850">
    <property type="entry name" value="Periplasmic binding protein-like II"/>
    <property type="match status" value="1"/>
</dbReference>
<dbReference type="Gene3D" id="3.40.190.10">
    <property type="entry name" value="Periplasmic binding protein-like II"/>
    <property type="match status" value="2"/>
</dbReference>
<feature type="domain" description="Chorismate mutase" evidence="22">
    <location>
        <begin position="1"/>
        <end position="88"/>
    </location>
</feature>
<evidence type="ECO:0000256" key="12">
    <source>
        <dbReference type="ARBA" id="ARBA00023222"/>
    </source>
</evidence>
<evidence type="ECO:0000256" key="20">
    <source>
        <dbReference type="PIRSR" id="PIRSR001500-2"/>
    </source>
</evidence>
<dbReference type="GO" id="GO:0009094">
    <property type="term" value="P:L-phenylalanine biosynthetic process"/>
    <property type="evidence" value="ECO:0007669"/>
    <property type="project" value="UniProtKB-KW"/>
</dbReference>
<evidence type="ECO:0000256" key="4">
    <source>
        <dbReference type="ARBA" id="ARBA00004741"/>
    </source>
</evidence>
<evidence type="ECO:0000256" key="3">
    <source>
        <dbReference type="ARBA" id="ARBA00004496"/>
    </source>
</evidence>
<dbReference type="PIRSF" id="PIRSF001500">
    <property type="entry name" value="Chor_mut_pdt_Ppr"/>
    <property type="match status" value="1"/>
</dbReference>
<dbReference type="PANTHER" id="PTHR21022:SF19">
    <property type="entry name" value="PREPHENATE DEHYDRATASE-RELATED"/>
    <property type="match status" value="1"/>
</dbReference>
<keyword evidence="10" id="KW-0028">Amino-acid biosynthesis</keyword>
<evidence type="ECO:0000256" key="17">
    <source>
        <dbReference type="ARBA" id="ARBA00031520"/>
    </source>
</evidence>
<proteinExistence type="predicted"/>
<keyword evidence="11" id="KW-0057">Aromatic amino acid biosynthesis</keyword>
<organism evidence="25 26">
    <name type="scientific">Candidatus Avidehalobacter gallistercoris</name>
    <dbReference type="NCBI Taxonomy" id="2840694"/>
    <lineage>
        <taxon>Bacteria</taxon>
        <taxon>Bacillati</taxon>
        <taxon>Bacillota</taxon>
        <taxon>Clostridia</taxon>
        <taxon>Eubacteriales</taxon>
        <taxon>Peptococcaceae</taxon>
        <taxon>Peptococcaceae incertae sedis</taxon>
        <taxon>Candidatus Avidehalobacter</taxon>
    </lineage>
</organism>
<dbReference type="InterPro" id="IPR011279">
    <property type="entry name" value="Chorismate_mutase_GmP"/>
</dbReference>
<dbReference type="InterPro" id="IPR002701">
    <property type="entry name" value="CM_II_prokaryot"/>
</dbReference>
<feature type="domain" description="Prephenate dehydratase" evidence="23">
    <location>
        <begin position="92"/>
        <end position="267"/>
    </location>
</feature>
<keyword evidence="21" id="KW-0175">Coiled coil</keyword>
<dbReference type="AlphaFoldDB" id="A0A9D1HK18"/>
<dbReference type="GO" id="GO:0004106">
    <property type="term" value="F:chorismate mutase activity"/>
    <property type="evidence" value="ECO:0007669"/>
    <property type="project" value="UniProtKB-EC"/>
</dbReference>
<evidence type="ECO:0000256" key="10">
    <source>
        <dbReference type="ARBA" id="ARBA00022605"/>
    </source>
</evidence>
<feature type="site" description="Essential for prephenate dehydratase activity" evidence="20">
    <location>
        <position position="260"/>
    </location>
</feature>
<dbReference type="InterPro" id="IPR036979">
    <property type="entry name" value="CM_dom_sf"/>
</dbReference>
<dbReference type="NCBIfam" id="TIGR01805">
    <property type="entry name" value="CM_mono_grmpos"/>
    <property type="match status" value="1"/>
</dbReference>
<feature type="binding site" evidence="19">
    <location>
        <position position="8"/>
    </location>
    <ligand>
        <name>substrate</name>
    </ligand>
</feature>
<dbReference type="GO" id="GO:0046417">
    <property type="term" value="P:chorismate metabolic process"/>
    <property type="evidence" value="ECO:0007669"/>
    <property type="project" value="InterPro"/>
</dbReference>
<evidence type="ECO:0000259" key="24">
    <source>
        <dbReference type="PROSITE" id="PS51671"/>
    </source>
</evidence>
<feature type="coiled-coil region" evidence="21">
    <location>
        <begin position="4"/>
        <end position="63"/>
    </location>
</feature>
<comment type="catalytic activity">
    <reaction evidence="1">
        <text>chorismate = prephenate</text>
        <dbReference type="Rhea" id="RHEA:13897"/>
        <dbReference type="ChEBI" id="CHEBI:29748"/>
        <dbReference type="ChEBI" id="CHEBI:29934"/>
        <dbReference type="EC" id="5.4.99.5"/>
    </reaction>
</comment>
<feature type="binding site" evidence="19">
    <location>
        <position position="84"/>
    </location>
    <ligand>
        <name>substrate</name>
    </ligand>
</feature>
<dbReference type="InterPro" id="IPR045865">
    <property type="entry name" value="ACT-like_dom_sf"/>
</dbReference>
<dbReference type="EC" id="4.2.1.51" evidence="6"/>
<sequence>MSKLDEARAEVNRIDAAMAHLFEQRLHAVNEILAYKREHKLPVFDAAREQQVLERNMAELNNAAFAPYYRRFLQNLMDVSKDYQRAELSQNTVAYAGAAGAFASQAAKILFPDYTYNVCEDFEQVFQQVIKGVAAFGVIPFENSYAGEVGEVFDLLFKHPCHIQAIWDLPVQQNLLALPGANLSDIKKVLSHPQALSQCAPFLQQHNFQAVPYTNTALAAKQVAEKKDKTLAAIASAESAELYGLQILADGVNSSAANTTRFIVIGRELPLAGSRFNLLFTVNHHAGQLARVMSLIGDLGFNMESIKSRPIKDLPWQYYFYVEIEGSLQTTATQDMLQKLKASCDSLKVLGSYDIRQIEQ</sequence>
<evidence type="ECO:0000256" key="8">
    <source>
        <dbReference type="ARBA" id="ARBA00021872"/>
    </source>
</evidence>
<dbReference type="SUPFAM" id="SSF48600">
    <property type="entry name" value="Chorismate mutase II"/>
    <property type="match status" value="1"/>
</dbReference>
<feature type="binding site" evidence="19">
    <location>
        <position position="80"/>
    </location>
    <ligand>
        <name>substrate</name>
    </ligand>
</feature>
<keyword evidence="9" id="KW-0963">Cytoplasm</keyword>
<protein>
    <recommendedName>
        <fullName evidence="7">Bifunctional chorismate mutase/prephenate dehydratase</fullName>
        <ecNumber evidence="6">4.2.1.51</ecNumber>
    </recommendedName>
    <alternativeName>
        <fullName evidence="17">Chorismate mutase-prephenate dehydratase</fullName>
    </alternativeName>
    <alternativeName>
        <fullName evidence="8">Prephenate dehydratase</fullName>
    </alternativeName>
    <alternativeName>
        <fullName evidence="16">p-protein</fullName>
    </alternativeName>
</protein>
<evidence type="ECO:0000256" key="14">
    <source>
        <dbReference type="ARBA" id="ARBA00023239"/>
    </source>
</evidence>
<keyword evidence="14" id="KW-0456">Lyase</keyword>
<feature type="binding site" evidence="19">
    <location>
        <position position="49"/>
    </location>
    <ligand>
        <name>substrate</name>
    </ligand>
</feature>
<feature type="binding site" evidence="19">
    <location>
        <position position="36"/>
    </location>
    <ligand>
        <name>substrate</name>
    </ligand>
</feature>
<dbReference type="Gene3D" id="1.20.59.10">
    <property type="entry name" value="Chorismate mutase"/>
    <property type="match status" value="1"/>
</dbReference>
<name>A0A9D1HK18_9FIRM</name>
<keyword evidence="13 25" id="KW-0413">Isomerase</keyword>
<evidence type="ECO:0000256" key="7">
    <source>
        <dbReference type="ARBA" id="ARBA00014401"/>
    </source>
</evidence>
<keyword evidence="15" id="KW-0511">Multifunctional enzyme</keyword>
<reference evidence="25" key="1">
    <citation type="submission" date="2020-10" db="EMBL/GenBank/DDBJ databases">
        <authorList>
            <person name="Gilroy R."/>
        </authorList>
    </citation>
    <scope>NUCLEOTIDE SEQUENCE</scope>
    <source>
        <strain evidence="25">2830</strain>
    </source>
</reference>
<dbReference type="Pfam" id="PF01817">
    <property type="entry name" value="CM_2"/>
    <property type="match status" value="1"/>
</dbReference>
<dbReference type="SUPFAM" id="SSF55021">
    <property type="entry name" value="ACT-like"/>
    <property type="match status" value="1"/>
</dbReference>
<dbReference type="Pfam" id="PF00800">
    <property type="entry name" value="PDT"/>
    <property type="match status" value="1"/>
</dbReference>
<dbReference type="GO" id="GO:0005737">
    <property type="term" value="C:cytoplasm"/>
    <property type="evidence" value="ECO:0007669"/>
    <property type="project" value="UniProtKB-SubCell"/>
</dbReference>
<dbReference type="InterPro" id="IPR002912">
    <property type="entry name" value="ACT_dom"/>
</dbReference>
<evidence type="ECO:0000256" key="1">
    <source>
        <dbReference type="ARBA" id="ARBA00000824"/>
    </source>
</evidence>
<comment type="catalytic activity">
    <reaction evidence="18">
        <text>prephenate + H(+) = 3-phenylpyruvate + CO2 + H2O</text>
        <dbReference type="Rhea" id="RHEA:21648"/>
        <dbReference type="ChEBI" id="CHEBI:15377"/>
        <dbReference type="ChEBI" id="CHEBI:15378"/>
        <dbReference type="ChEBI" id="CHEBI:16526"/>
        <dbReference type="ChEBI" id="CHEBI:18005"/>
        <dbReference type="ChEBI" id="CHEBI:29934"/>
        <dbReference type="EC" id="4.2.1.51"/>
    </reaction>
</comment>
<comment type="caution">
    <text evidence="25">The sequence shown here is derived from an EMBL/GenBank/DDBJ whole genome shotgun (WGS) entry which is preliminary data.</text>
</comment>
<evidence type="ECO:0000256" key="11">
    <source>
        <dbReference type="ARBA" id="ARBA00023141"/>
    </source>
</evidence>
<feature type="binding site" evidence="19">
    <location>
        <position position="45"/>
    </location>
    <ligand>
        <name>substrate</name>
    </ligand>
</feature>
<comment type="function">
    <text evidence="2">Catalyzes the Claisen rearrangement of chorismate to prephenate and the decarboxylation/dehydration of prephenate to phenylpyruvate.</text>
</comment>
<comment type="subcellular location">
    <subcellularLocation>
        <location evidence="3">Cytoplasm</location>
    </subcellularLocation>
</comment>
<dbReference type="CDD" id="cd04905">
    <property type="entry name" value="ACT_CM-PDT"/>
    <property type="match status" value="1"/>
</dbReference>
<dbReference type="PANTHER" id="PTHR21022">
    <property type="entry name" value="PREPHENATE DEHYDRATASE P PROTEIN"/>
    <property type="match status" value="1"/>
</dbReference>
<evidence type="ECO:0000256" key="18">
    <source>
        <dbReference type="ARBA" id="ARBA00047848"/>
    </source>
</evidence>
<evidence type="ECO:0000256" key="2">
    <source>
        <dbReference type="ARBA" id="ARBA00002364"/>
    </source>
</evidence>
<dbReference type="PROSITE" id="PS51671">
    <property type="entry name" value="ACT"/>
    <property type="match status" value="1"/>
</dbReference>
<feature type="binding site" evidence="19">
    <location>
        <position position="25"/>
    </location>
    <ligand>
        <name>substrate</name>
    </ligand>
</feature>
<keyword evidence="12" id="KW-0584">Phenylalanine biosynthesis</keyword>
<dbReference type="Gene3D" id="3.30.70.260">
    <property type="match status" value="1"/>
</dbReference>
<comment type="pathway">
    <text evidence="5">Metabolic intermediate biosynthesis; prephenate biosynthesis; prephenate from chorismate: step 1/1.</text>
</comment>
<evidence type="ECO:0000256" key="5">
    <source>
        <dbReference type="ARBA" id="ARBA00004817"/>
    </source>
</evidence>
<dbReference type="InterPro" id="IPR008242">
    <property type="entry name" value="Chor_mutase/pphenate_deHydtase"/>
</dbReference>
<gene>
    <name evidence="25" type="ORF">IAB00_04720</name>
</gene>
<accession>A0A9D1HK18</accession>
<dbReference type="GO" id="GO:0004664">
    <property type="term" value="F:prephenate dehydratase activity"/>
    <property type="evidence" value="ECO:0007669"/>
    <property type="project" value="UniProtKB-EC"/>
</dbReference>
<evidence type="ECO:0000256" key="19">
    <source>
        <dbReference type="PIRSR" id="PIRSR001500-1"/>
    </source>
</evidence>
<dbReference type="SMART" id="SM00830">
    <property type="entry name" value="CM_2"/>
    <property type="match status" value="1"/>
</dbReference>
<dbReference type="Proteomes" id="UP000824124">
    <property type="component" value="Unassembled WGS sequence"/>
</dbReference>
<feature type="domain" description="ACT" evidence="24">
    <location>
        <begin position="277"/>
        <end position="354"/>
    </location>
</feature>
<evidence type="ECO:0000259" key="23">
    <source>
        <dbReference type="PROSITE" id="PS51171"/>
    </source>
</evidence>
<dbReference type="EMBL" id="DVMH01000022">
    <property type="protein sequence ID" value="HIU10534.1"/>
    <property type="molecule type" value="Genomic_DNA"/>
</dbReference>
<evidence type="ECO:0000256" key="9">
    <source>
        <dbReference type="ARBA" id="ARBA00022490"/>
    </source>
</evidence>
<evidence type="ECO:0000256" key="13">
    <source>
        <dbReference type="ARBA" id="ARBA00023235"/>
    </source>
</evidence>
<evidence type="ECO:0000313" key="25">
    <source>
        <dbReference type="EMBL" id="HIU10534.1"/>
    </source>
</evidence>
<comment type="pathway">
    <text evidence="4">Amino-acid biosynthesis; L-phenylalanine biosynthesis; phenylpyruvate from prephenate: step 1/1.</text>
</comment>
<reference evidence="25" key="2">
    <citation type="journal article" date="2021" name="PeerJ">
        <title>Extensive microbial diversity within the chicken gut microbiome revealed by metagenomics and culture.</title>
        <authorList>
            <person name="Gilroy R."/>
            <person name="Ravi A."/>
            <person name="Getino M."/>
            <person name="Pursley I."/>
            <person name="Horton D.L."/>
            <person name="Alikhan N.F."/>
            <person name="Baker D."/>
            <person name="Gharbi K."/>
            <person name="Hall N."/>
            <person name="Watson M."/>
            <person name="Adriaenssens E.M."/>
            <person name="Foster-Nyarko E."/>
            <person name="Jarju S."/>
            <person name="Secka A."/>
            <person name="Antonio M."/>
            <person name="Oren A."/>
            <person name="Chaudhuri R.R."/>
            <person name="La Ragione R."/>
            <person name="Hildebrand F."/>
            <person name="Pallen M.J."/>
        </authorList>
    </citation>
    <scope>NUCLEOTIDE SEQUENCE</scope>
    <source>
        <strain evidence="25">2830</strain>
    </source>
</reference>
<dbReference type="InterPro" id="IPR001086">
    <property type="entry name" value="Preph_deHydtase"/>
</dbReference>
<dbReference type="CDD" id="cd13631">
    <property type="entry name" value="PBP2_Ct-PDT_like"/>
    <property type="match status" value="1"/>
</dbReference>
<evidence type="ECO:0000256" key="15">
    <source>
        <dbReference type="ARBA" id="ARBA00023268"/>
    </source>
</evidence>
<evidence type="ECO:0000313" key="26">
    <source>
        <dbReference type="Proteomes" id="UP000824124"/>
    </source>
</evidence>
<dbReference type="PROSITE" id="PS51168">
    <property type="entry name" value="CHORISMATE_MUT_2"/>
    <property type="match status" value="1"/>
</dbReference>
<evidence type="ECO:0000256" key="16">
    <source>
        <dbReference type="ARBA" id="ARBA00031175"/>
    </source>
</evidence>
<evidence type="ECO:0000256" key="21">
    <source>
        <dbReference type="SAM" id="Coils"/>
    </source>
</evidence>
<dbReference type="InterPro" id="IPR036263">
    <property type="entry name" value="Chorismate_II_sf"/>
</dbReference>
<dbReference type="PROSITE" id="PS51171">
    <property type="entry name" value="PREPHENATE_DEHYDR_3"/>
    <property type="match status" value="1"/>
</dbReference>
<evidence type="ECO:0000256" key="6">
    <source>
        <dbReference type="ARBA" id="ARBA00013147"/>
    </source>
</evidence>